<reference evidence="3" key="2">
    <citation type="submission" date="2014-03" db="EMBL/GenBank/DDBJ databases">
        <authorList>
            <person name="Genoscope - CEA"/>
        </authorList>
    </citation>
    <scope>NUCLEOTIDE SEQUENCE</scope>
</reference>
<organism evidence="3 4">
    <name type="scientific">Oncorhynchus mykiss</name>
    <name type="common">Rainbow trout</name>
    <name type="synonym">Salmo gairdneri</name>
    <dbReference type="NCBI Taxonomy" id="8022"/>
    <lineage>
        <taxon>Eukaryota</taxon>
        <taxon>Metazoa</taxon>
        <taxon>Chordata</taxon>
        <taxon>Craniata</taxon>
        <taxon>Vertebrata</taxon>
        <taxon>Euteleostomi</taxon>
        <taxon>Actinopterygii</taxon>
        <taxon>Neopterygii</taxon>
        <taxon>Teleostei</taxon>
        <taxon>Protacanthopterygii</taxon>
        <taxon>Salmoniformes</taxon>
        <taxon>Salmonidae</taxon>
        <taxon>Salmoninae</taxon>
        <taxon>Oncorhynchus</taxon>
    </lineage>
</organism>
<feature type="non-terminal residue" evidence="3">
    <location>
        <position position="1"/>
    </location>
</feature>
<comment type="similarity">
    <text evidence="1">Belongs to the SAPAP family.</text>
</comment>
<dbReference type="EMBL" id="FR967448">
    <property type="protein sequence ID" value="CDR05054.1"/>
    <property type="molecule type" value="Genomic_DNA"/>
</dbReference>
<protein>
    <submittedName>
        <fullName evidence="3">Uncharacterized protein</fullName>
    </submittedName>
</protein>
<dbReference type="InterPro" id="IPR005026">
    <property type="entry name" value="SAPAP"/>
</dbReference>
<name>A0A060ZH22_ONCMY</name>
<feature type="compositionally biased region" description="Polar residues" evidence="2">
    <location>
        <begin position="41"/>
        <end position="59"/>
    </location>
</feature>
<feature type="region of interest" description="Disordered" evidence="2">
    <location>
        <begin position="41"/>
        <end position="122"/>
    </location>
</feature>
<dbReference type="GO" id="GO:0099572">
    <property type="term" value="C:postsynaptic specialization"/>
    <property type="evidence" value="ECO:0007669"/>
    <property type="project" value="TreeGrafter"/>
</dbReference>
<proteinExistence type="inferred from homology"/>
<dbReference type="Proteomes" id="UP000193380">
    <property type="component" value="Unassembled WGS sequence"/>
</dbReference>
<dbReference type="Pfam" id="PF03359">
    <property type="entry name" value="GKAP"/>
    <property type="match status" value="1"/>
</dbReference>
<evidence type="ECO:0000256" key="2">
    <source>
        <dbReference type="SAM" id="MobiDB-lite"/>
    </source>
</evidence>
<dbReference type="PANTHER" id="PTHR12353">
    <property type="entry name" value="DISKS LARGE-ASSOCIATED PROTEIN DAP SAP90/PSD-95-ASSOCIATED PROTEIN"/>
    <property type="match status" value="1"/>
</dbReference>
<dbReference type="GO" id="GO:0060090">
    <property type="term" value="F:molecular adaptor activity"/>
    <property type="evidence" value="ECO:0007669"/>
    <property type="project" value="TreeGrafter"/>
</dbReference>
<evidence type="ECO:0000313" key="3">
    <source>
        <dbReference type="EMBL" id="CDR05054.1"/>
    </source>
</evidence>
<dbReference type="AlphaFoldDB" id="A0A060ZH22"/>
<dbReference type="STRING" id="8022.A0A060ZH22"/>
<gene>
    <name evidence="3" type="ORF">GSONMT00009967001</name>
</gene>
<evidence type="ECO:0000313" key="4">
    <source>
        <dbReference type="Proteomes" id="UP000193380"/>
    </source>
</evidence>
<dbReference type="GO" id="GO:0023052">
    <property type="term" value="P:signaling"/>
    <property type="evidence" value="ECO:0007669"/>
    <property type="project" value="InterPro"/>
</dbReference>
<sequence length="174" mass="18905">LSSSLPPLSLSLSLSLSPVFPYRKGGLPPPPRMSKPIISVRAQSSTESTQDTYFQNTGQPALGRPRQHHSHSVDLGITDGRSTKGSREGGYYTGPGQGRSRQHSNSAESLDGNKTEGRGRNWRPSIAVQVDSPGTLTDSDAESKALREVHSIGVQVEEDKRYCYNYSLITHIKG</sequence>
<reference evidence="3" key="1">
    <citation type="journal article" date="2014" name="Nat. Commun.">
        <title>The rainbow trout genome provides novel insights into evolution after whole-genome duplication in vertebrates.</title>
        <authorList>
            <person name="Berthelot C."/>
            <person name="Brunet F."/>
            <person name="Chalopin D."/>
            <person name="Juanchich A."/>
            <person name="Bernard M."/>
            <person name="Noel B."/>
            <person name="Bento P."/>
            <person name="Da Silva C."/>
            <person name="Labadie K."/>
            <person name="Alberti A."/>
            <person name="Aury J.M."/>
            <person name="Louis A."/>
            <person name="Dehais P."/>
            <person name="Bardou P."/>
            <person name="Montfort J."/>
            <person name="Klopp C."/>
            <person name="Cabau C."/>
            <person name="Gaspin C."/>
            <person name="Thorgaard G.H."/>
            <person name="Boussaha M."/>
            <person name="Quillet E."/>
            <person name="Guyomard R."/>
            <person name="Galiana D."/>
            <person name="Bobe J."/>
            <person name="Volff J.N."/>
            <person name="Genet C."/>
            <person name="Wincker P."/>
            <person name="Jaillon O."/>
            <person name="Roest Crollius H."/>
            <person name="Guiguen Y."/>
        </authorList>
    </citation>
    <scope>NUCLEOTIDE SEQUENCE [LARGE SCALE GENOMIC DNA]</scope>
</reference>
<accession>A0A060ZH22</accession>
<dbReference type="PANTHER" id="PTHR12353:SF4">
    <property type="entry name" value="DISKS LARGE-ASSOCIATED PROTEIN 3"/>
    <property type="match status" value="1"/>
</dbReference>
<evidence type="ECO:0000256" key="1">
    <source>
        <dbReference type="ARBA" id="ARBA00008839"/>
    </source>
</evidence>
<dbReference type="GO" id="GO:0098978">
    <property type="term" value="C:glutamatergic synapse"/>
    <property type="evidence" value="ECO:0007669"/>
    <property type="project" value="TreeGrafter"/>
</dbReference>
<dbReference type="PaxDb" id="8022-A0A060ZH22"/>